<dbReference type="EMBL" id="KQ987740">
    <property type="protein sequence ID" value="KZV56955.1"/>
    <property type="molecule type" value="Genomic_DNA"/>
</dbReference>
<keyword evidence="3" id="KW-1185">Reference proteome</keyword>
<feature type="region of interest" description="Disordered" evidence="1">
    <location>
        <begin position="612"/>
        <end position="669"/>
    </location>
</feature>
<feature type="region of interest" description="Disordered" evidence="1">
    <location>
        <begin position="133"/>
        <end position="159"/>
    </location>
</feature>
<accession>A0A2Z7DH06</accession>
<feature type="compositionally biased region" description="Basic and acidic residues" evidence="1">
    <location>
        <begin position="146"/>
        <end position="159"/>
    </location>
</feature>
<feature type="region of interest" description="Disordered" evidence="1">
    <location>
        <begin position="779"/>
        <end position="804"/>
    </location>
</feature>
<evidence type="ECO:0000256" key="1">
    <source>
        <dbReference type="SAM" id="MobiDB-lite"/>
    </source>
</evidence>
<evidence type="ECO:0000313" key="2">
    <source>
        <dbReference type="EMBL" id="KZV56955.1"/>
    </source>
</evidence>
<organism evidence="2 3">
    <name type="scientific">Dorcoceras hygrometricum</name>
    <dbReference type="NCBI Taxonomy" id="472368"/>
    <lineage>
        <taxon>Eukaryota</taxon>
        <taxon>Viridiplantae</taxon>
        <taxon>Streptophyta</taxon>
        <taxon>Embryophyta</taxon>
        <taxon>Tracheophyta</taxon>
        <taxon>Spermatophyta</taxon>
        <taxon>Magnoliopsida</taxon>
        <taxon>eudicotyledons</taxon>
        <taxon>Gunneridae</taxon>
        <taxon>Pentapetalae</taxon>
        <taxon>asterids</taxon>
        <taxon>lamiids</taxon>
        <taxon>Lamiales</taxon>
        <taxon>Gesneriaceae</taxon>
        <taxon>Didymocarpoideae</taxon>
        <taxon>Trichosporeae</taxon>
        <taxon>Loxocarpinae</taxon>
        <taxon>Dorcoceras</taxon>
    </lineage>
</organism>
<dbReference type="AlphaFoldDB" id="A0A2Z7DH06"/>
<reference evidence="2 3" key="1">
    <citation type="journal article" date="2015" name="Proc. Natl. Acad. Sci. U.S.A.">
        <title>The resurrection genome of Boea hygrometrica: A blueprint for survival of dehydration.</title>
        <authorList>
            <person name="Xiao L."/>
            <person name="Yang G."/>
            <person name="Zhang L."/>
            <person name="Yang X."/>
            <person name="Zhao S."/>
            <person name="Ji Z."/>
            <person name="Zhou Q."/>
            <person name="Hu M."/>
            <person name="Wang Y."/>
            <person name="Chen M."/>
            <person name="Xu Y."/>
            <person name="Jin H."/>
            <person name="Xiao X."/>
            <person name="Hu G."/>
            <person name="Bao F."/>
            <person name="Hu Y."/>
            <person name="Wan P."/>
            <person name="Li L."/>
            <person name="Deng X."/>
            <person name="Kuang T."/>
            <person name="Xiang C."/>
            <person name="Zhu J.K."/>
            <person name="Oliver M.J."/>
            <person name="He Y."/>
        </authorList>
    </citation>
    <scope>NUCLEOTIDE SEQUENCE [LARGE SCALE GENOMIC DNA]</scope>
    <source>
        <strain evidence="3">cv. XS01</strain>
    </source>
</reference>
<feature type="compositionally biased region" description="Basic and acidic residues" evidence="1">
    <location>
        <begin position="612"/>
        <end position="621"/>
    </location>
</feature>
<gene>
    <name evidence="2" type="ORF">F511_14963</name>
</gene>
<name>A0A2Z7DH06_9LAMI</name>
<dbReference type="Proteomes" id="UP000250235">
    <property type="component" value="Unassembled WGS sequence"/>
</dbReference>
<protein>
    <submittedName>
        <fullName evidence="2">Tir-nbs-lrr resistance protein</fullName>
    </submittedName>
</protein>
<proteinExistence type="predicted"/>
<sequence>MKFLLNFECSVDFGETGISREDDEEEIKFFKRNQVLQEAVPIQMIEPITAAPAAEDISDQPAGETDGVKAVAADVDATAEKIDEQVAEPSADVETSVGESFEPGVEVLAEETRPSSTDDVDFIIKQVIEDTALMGPAEENQEVDASADRDQPAATTEERHWFDLPYEDLIARWDAERQVVTASDTDEEEATMDVGVAGGDQQVQFSEEQPVVMEMNDELLDADAQMSLEDILITIPVDVSLPSADIEITKITMGKEIKIPEVNEWTRYLASLPQIPADDKGKAILVEKDPVKGNPAKEHYFLICADIDLLVNLRAQVIEAVDQFFHFFSFKKLATINIEELSRKEEQVFDLGRDRDNSRSSQQKEVLAHCLKWTRTCCSKIVEGSPRDHGAIIARTNTNTPSTFWLRTMICVDGVWVVEPFCDQWVKIPRPVVCTEVSKQCSFVDFFPTFVQLVPTVDITRFSLFHYFGKNSVTPVSVAPHVQLLDAQSASSFSSDESMNFDDTPASISLPADPSPDISKALNQLRASIDEISKQDDGAKHRDTLLLHLHEFEKQVIARLDAQDRVLGRCAETQMINAWYSPWNEYTDFNRMHILMNMRIVDRMGKEEMLQSLKEQREKGEASSGAAASPSSGKGKRKISSTGDKEARHQNNRARTLGAPPKVDPKPLTSQVGALTEVGPVRPGALNMFEVSFVASPSRSDSMQFLNHLVPDRDVNLMWSTPDLEVLGLHCQIRGGRSYEIRWDCHPRNMSSLRAQVGLPPEELLIRIGLKSSSRSVLRDPVGLPPEEHVELTSSGGAATRGVVTKNTELKKNSFIP</sequence>
<feature type="compositionally biased region" description="Low complexity" evidence="1">
    <location>
        <begin position="622"/>
        <end position="633"/>
    </location>
</feature>
<evidence type="ECO:0000313" key="3">
    <source>
        <dbReference type="Proteomes" id="UP000250235"/>
    </source>
</evidence>